<evidence type="ECO:0000313" key="4">
    <source>
        <dbReference type="Proteomes" id="UP000595095"/>
    </source>
</evidence>
<reference evidence="3 4" key="1">
    <citation type="submission" date="2020-11" db="EMBL/GenBank/DDBJ databases">
        <title>Complete genome sequence for Salinimonas sp. strain G2-b.</title>
        <authorList>
            <person name="Park S.-J."/>
        </authorList>
    </citation>
    <scope>NUCLEOTIDE SEQUENCE [LARGE SCALE GENOMIC DNA]</scope>
    <source>
        <strain evidence="3 4">G2-b</strain>
    </source>
</reference>
<feature type="domain" description="FAD-binding FR-type" evidence="2">
    <location>
        <begin position="20"/>
        <end position="137"/>
    </location>
</feature>
<dbReference type="Pfam" id="PF08021">
    <property type="entry name" value="FAD_binding_9"/>
    <property type="match status" value="1"/>
</dbReference>
<evidence type="ECO:0000259" key="2">
    <source>
        <dbReference type="PROSITE" id="PS51384"/>
    </source>
</evidence>
<dbReference type="AlphaFoldDB" id="A0A7S9DX35"/>
<dbReference type="InterPro" id="IPR039261">
    <property type="entry name" value="FNR_nucleotide-bd"/>
</dbReference>
<keyword evidence="4" id="KW-1185">Reference proteome</keyword>
<dbReference type="InterPro" id="IPR013113">
    <property type="entry name" value="SIP_FAD-bd"/>
</dbReference>
<dbReference type="RefSeq" id="WP_195810585.1">
    <property type="nucleotide sequence ID" value="NZ_CP064795.1"/>
</dbReference>
<dbReference type="CDD" id="cd06193">
    <property type="entry name" value="siderophore_interacting"/>
    <property type="match status" value="1"/>
</dbReference>
<dbReference type="SUPFAM" id="SSF63380">
    <property type="entry name" value="Riboflavin synthase domain-like"/>
    <property type="match status" value="1"/>
</dbReference>
<dbReference type="GO" id="GO:0016491">
    <property type="term" value="F:oxidoreductase activity"/>
    <property type="evidence" value="ECO:0007669"/>
    <property type="project" value="InterPro"/>
</dbReference>
<accession>A0A7S9DX35</accession>
<proteinExistence type="inferred from homology"/>
<evidence type="ECO:0000256" key="1">
    <source>
        <dbReference type="ARBA" id="ARBA00035644"/>
    </source>
</evidence>
<evidence type="ECO:0000313" key="3">
    <source>
        <dbReference type="EMBL" id="QPG05498.1"/>
    </source>
</evidence>
<dbReference type="PANTHER" id="PTHR30157">
    <property type="entry name" value="FERRIC REDUCTASE, NADPH-DEPENDENT"/>
    <property type="match status" value="1"/>
</dbReference>
<dbReference type="Pfam" id="PF04954">
    <property type="entry name" value="SIP"/>
    <property type="match status" value="1"/>
</dbReference>
<dbReference type="PROSITE" id="PS51384">
    <property type="entry name" value="FAD_FR"/>
    <property type="match status" value="1"/>
</dbReference>
<dbReference type="InterPro" id="IPR039374">
    <property type="entry name" value="SIP_fam"/>
</dbReference>
<protein>
    <submittedName>
        <fullName evidence="3">Siderophore-interacting protein</fullName>
    </submittedName>
</protein>
<dbReference type="InterPro" id="IPR017927">
    <property type="entry name" value="FAD-bd_FR_type"/>
</dbReference>
<dbReference type="InterPro" id="IPR017938">
    <property type="entry name" value="Riboflavin_synthase-like_b-brl"/>
</dbReference>
<dbReference type="KEGG" id="smaa:IT774_15605"/>
<name>A0A7S9DX35_9ALTE</name>
<comment type="similarity">
    <text evidence="1">Belongs to the SIP oxidoreductase family.</text>
</comment>
<dbReference type="EMBL" id="CP064795">
    <property type="protein sequence ID" value="QPG05498.1"/>
    <property type="molecule type" value="Genomic_DNA"/>
</dbReference>
<dbReference type="InterPro" id="IPR007037">
    <property type="entry name" value="SIP_rossman_dom"/>
</dbReference>
<organism evidence="3 4">
    <name type="scientific">Salinimonas marina</name>
    <dbReference type="NCBI Taxonomy" id="2785918"/>
    <lineage>
        <taxon>Bacteria</taxon>
        <taxon>Pseudomonadati</taxon>
        <taxon>Pseudomonadota</taxon>
        <taxon>Gammaproteobacteria</taxon>
        <taxon>Alteromonadales</taxon>
        <taxon>Alteromonadaceae</taxon>
        <taxon>Alteromonas/Salinimonas group</taxon>
        <taxon>Salinimonas</taxon>
    </lineage>
</organism>
<dbReference type="PANTHER" id="PTHR30157:SF0">
    <property type="entry name" value="NADPH-DEPENDENT FERRIC-CHELATE REDUCTASE"/>
    <property type="match status" value="1"/>
</dbReference>
<dbReference type="Gene3D" id="3.40.50.80">
    <property type="entry name" value="Nucleotide-binding domain of ferredoxin-NADP reductase (FNR) module"/>
    <property type="match status" value="1"/>
</dbReference>
<dbReference type="Gene3D" id="2.40.30.10">
    <property type="entry name" value="Translation factors"/>
    <property type="match status" value="1"/>
</dbReference>
<sequence>MTYWQHLKRLFGSKPKTATAQSFSLTVQKITHVSEHVRRITLGGAAVRQLPMLRPGGCIRLLFEADGKPLQRPAGAEETLLERPFTVRFCDTNMLLVTIDVMLGGHLPDGPARQWANRAQLGEEIHIKGPWFSPALKASTDWVLLGGEVPAIPAIAHHLEALHPATRGVVAINNSGMSENILLSKPVNMEVVWNNGRFASLPQLLQNIPHPAGSPAAWIGAREQDVAPLSQWLEQSLGVPDDALSITAYDNQGPADVLRAAS</sequence>
<dbReference type="Proteomes" id="UP000595095">
    <property type="component" value="Chromosome"/>
</dbReference>
<gene>
    <name evidence="3" type="ORF">IT774_15605</name>
</gene>